<organism evidence="1 2">
    <name type="scientific">Paenibacillus konkukensis</name>
    <dbReference type="NCBI Taxonomy" id="2020716"/>
    <lineage>
        <taxon>Bacteria</taxon>
        <taxon>Bacillati</taxon>
        <taxon>Bacillota</taxon>
        <taxon>Bacilli</taxon>
        <taxon>Bacillales</taxon>
        <taxon>Paenibacillaceae</taxon>
        <taxon>Paenibacillus</taxon>
    </lineage>
</organism>
<accession>A0ABY4RWL5</accession>
<dbReference type="Proteomes" id="UP001057134">
    <property type="component" value="Chromosome"/>
</dbReference>
<dbReference type="PANTHER" id="PTHR36848:SF2">
    <property type="entry name" value="SECRETED PROTEIN"/>
    <property type="match status" value="1"/>
</dbReference>
<gene>
    <name evidence="1" type="ORF">SK3146_05671</name>
</gene>
<name>A0ABY4RWL5_9BACL</name>
<evidence type="ECO:0000313" key="1">
    <source>
        <dbReference type="EMBL" id="UQZ86378.1"/>
    </source>
</evidence>
<proteinExistence type="predicted"/>
<dbReference type="PANTHER" id="PTHR36848">
    <property type="entry name" value="DNA-BINDING PROTEIN (PUTATIVE SECRETED PROTEIN)-RELATED"/>
    <property type="match status" value="1"/>
</dbReference>
<dbReference type="EMBL" id="CP027059">
    <property type="protein sequence ID" value="UQZ86378.1"/>
    <property type="molecule type" value="Genomic_DNA"/>
</dbReference>
<reference evidence="1" key="2">
    <citation type="journal article" date="2021" name="J Anim Sci Technol">
        <title>Complete genome sequence of Paenibacillus konkukensis sp. nov. SK3146 as a potential probiotic strain.</title>
        <authorList>
            <person name="Jung H.I."/>
            <person name="Park S."/>
            <person name="Niu K.M."/>
            <person name="Lee S.W."/>
            <person name="Kothari D."/>
            <person name="Yi K.J."/>
            <person name="Kim S.K."/>
        </authorList>
    </citation>
    <scope>NUCLEOTIDE SEQUENCE</scope>
    <source>
        <strain evidence="1">SK3146</strain>
    </source>
</reference>
<sequence>MSGMHPLNDRLTETNERPMSIKELKQQFLQPSNNYSAAPFWFWNDVLDRVTLASQMKDFREKGVYAFVIHPRIGLPESIGFLSEVYLDWMQFVIEEASRTGMKVWLYDEAMYPSGSAHGMVVKMLPEHASRGLKVIEVTRMSSLELLRIQEGERLISAQKARLLPDGKLEAESLRIMNVEEPIGYLTNSLAKDEVLLLFVEHYTGGLFEASITARILMSLARRYTRMCSILQLEGRTSLLCMRHIGSVLDRISAIPWLVYLLTSLMPWERKGSCLRVQSSPFPGQPASCS</sequence>
<keyword evidence="2" id="KW-1185">Reference proteome</keyword>
<evidence type="ECO:0000313" key="2">
    <source>
        <dbReference type="Proteomes" id="UP001057134"/>
    </source>
</evidence>
<protein>
    <submittedName>
        <fullName evidence="1">Uncharacterized protein</fullName>
    </submittedName>
</protein>
<reference evidence="1" key="1">
    <citation type="submission" date="2018-02" db="EMBL/GenBank/DDBJ databases">
        <authorList>
            <person name="Kim S.-K."/>
            <person name="Jung H.-I."/>
            <person name="Lee S.-W."/>
        </authorList>
    </citation>
    <scope>NUCLEOTIDE SEQUENCE</scope>
    <source>
        <strain evidence="1">SK3146</strain>
    </source>
</reference>
<dbReference type="InterPro" id="IPR053161">
    <property type="entry name" value="Ulvan_degrading_GH"/>
</dbReference>